<evidence type="ECO:0000313" key="1">
    <source>
        <dbReference type="EMBL" id="KAJ9063321.1"/>
    </source>
</evidence>
<protein>
    <submittedName>
        <fullName evidence="1">Uncharacterized protein</fullName>
    </submittedName>
</protein>
<reference evidence="1" key="1">
    <citation type="submission" date="2022-04" db="EMBL/GenBank/DDBJ databases">
        <title>Genome of the entomopathogenic fungus Entomophthora muscae.</title>
        <authorList>
            <person name="Elya C."/>
            <person name="Lovett B.R."/>
            <person name="Lee E."/>
            <person name="Macias A.M."/>
            <person name="Hajek A.E."/>
            <person name="De Bivort B.L."/>
            <person name="Kasson M.T."/>
            <person name="De Fine Licht H.H."/>
            <person name="Stajich J.E."/>
        </authorList>
    </citation>
    <scope>NUCLEOTIDE SEQUENCE</scope>
    <source>
        <strain evidence="1">Berkeley</strain>
    </source>
</reference>
<keyword evidence="2" id="KW-1185">Reference proteome</keyword>
<evidence type="ECO:0000313" key="2">
    <source>
        <dbReference type="Proteomes" id="UP001165960"/>
    </source>
</evidence>
<accession>A0ACC2SMD3</accession>
<proteinExistence type="predicted"/>
<sequence>MFMAQEQGRQPNPPLPRIFQRDCNRPYNSHCYNCSELGHISKECTTPCSICKKPSHSNFICEFNLINHDCKPQGLIIAEQNFEAGKHTLSSSATPQPLDKKSNLKNIFNPDGPSFPFTLICKCQVCSRGPSPGRKLTPPLMKHTDQENTLSPSAFFPHTLGEAVEDVDNLTNPYSPRKPPSSPSRPPCMFAHDSKWNPCHPNRFVSLENKDVFENKDLYLCLPDIDKYLLFEDNPHYNIVTVESIPNSLRINSDFTSLPSGTPSLEASPEGVAA</sequence>
<organism evidence="1 2">
    <name type="scientific">Entomophthora muscae</name>
    <dbReference type="NCBI Taxonomy" id="34485"/>
    <lineage>
        <taxon>Eukaryota</taxon>
        <taxon>Fungi</taxon>
        <taxon>Fungi incertae sedis</taxon>
        <taxon>Zoopagomycota</taxon>
        <taxon>Entomophthoromycotina</taxon>
        <taxon>Entomophthoromycetes</taxon>
        <taxon>Entomophthorales</taxon>
        <taxon>Entomophthoraceae</taxon>
        <taxon>Entomophthora</taxon>
    </lineage>
</organism>
<gene>
    <name evidence="1" type="ORF">DSO57_1001227</name>
</gene>
<comment type="caution">
    <text evidence="1">The sequence shown here is derived from an EMBL/GenBank/DDBJ whole genome shotgun (WGS) entry which is preliminary data.</text>
</comment>
<dbReference type="Proteomes" id="UP001165960">
    <property type="component" value="Unassembled WGS sequence"/>
</dbReference>
<name>A0ACC2SMD3_9FUNG</name>
<dbReference type="EMBL" id="QTSX02004973">
    <property type="protein sequence ID" value="KAJ9063321.1"/>
    <property type="molecule type" value="Genomic_DNA"/>
</dbReference>